<evidence type="ECO:0000256" key="1">
    <source>
        <dbReference type="SAM" id="MobiDB-lite"/>
    </source>
</evidence>
<feature type="compositionally biased region" description="Basic and acidic residues" evidence="1">
    <location>
        <begin position="138"/>
        <end position="149"/>
    </location>
</feature>
<protein>
    <submittedName>
        <fullName evidence="2">Uncharacterized protein</fullName>
    </submittedName>
</protein>
<reference evidence="2 3" key="1">
    <citation type="submission" date="2023-03" db="EMBL/GenBank/DDBJ databases">
        <title>WGS of Gossypium arboreum.</title>
        <authorList>
            <person name="Yu D."/>
        </authorList>
    </citation>
    <scope>NUCLEOTIDE SEQUENCE [LARGE SCALE GENOMIC DNA]</scope>
    <source>
        <tissue evidence="2">Leaf</tissue>
    </source>
</reference>
<name>A0ABR0PR24_GOSAR</name>
<dbReference type="Proteomes" id="UP001358586">
    <property type="component" value="Chromosome 6"/>
</dbReference>
<proteinExistence type="predicted"/>
<comment type="caution">
    <text evidence="2">The sequence shown here is derived from an EMBL/GenBank/DDBJ whole genome shotgun (WGS) entry which is preliminary data.</text>
</comment>
<feature type="region of interest" description="Disordered" evidence="1">
    <location>
        <begin position="130"/>
        <end position="149"/>
    </location>
</feature>
<evidence type="ECO:0000313" key="2">
    <source>
        <dbReference type="EMBL" id="KAK5826705.1"/>
    </source>
</evidence>
<gene>
    <name evidence="2" type="ORF">PVK06_021632</name>
</gene>
<accession>A0ABR0PR24</accession>
<keyword evidence="3" id="KW-1185">Reference proteome</keyword>
<evidence type="ECO:0000313" key="3">
    <source>
        <dbReference type="Proteomes" id="UP001358586"/>
    </source>
</evidence>
<sequence length="149" mass="16817">MAGERALFKFLKPGQRLQPADVQAAAMWGVAATTGALWLIQVNLLASSQYASASFWLSMVDSLKTYSKVPMWVVVHESSRVGLINPINTKWLLKFGVTRNMNQLINSFDWLGLKRAFDPTNKLNHVELLPNENGRSTKRSDLEPLMQER</sequence>
<organism evidence="2 3">
    <name type="scientific">Gossypium arboreum</name>
    <name type="common">Tree cotton</name>
    <name type="synonym">Gossypium nanking</name>
    <dbReference type="NCBI Taxonomy" id="29729"/>
    <lineage>
        <taxon>Eukaryota</taxon>
        <taxon>Viridiplantae</taxon>
        <taxon>Streptophyta</taxon>
        <taxon>Embryophyta</taxon>
        <taxon>Tracheophyta</taxon>
        <taxon>Spermatophyta</taxon>
        <taxon>Magnoliopsida</taxon>
        <taxon>eudicotyledons</taxon>
        <taxon>Gunneridae</taxon>
        <taxon>Pentapetalae</taxon>
        <taxon>rosids</taxon>
        <taxon>malvids</taxon>
        <taxon>Malvales</taxon>
        <taxon>Malvaceae</taxon>
        <taxon>Malvoideae</taxon>
        <taxon>Gossypium</taxon>
    </lineage>
</organism>
<dbReference type="EMBL" id="JARKNE010000006">
    <property type="protein sequence ID" value="KAK5826705.1"/>
    <property type="molecule type" value="Genomic_DNA"/>
</dbReference>